<evidence type="ECO:0000313" key="23">
    <source>
        <dbReference type="Proteomes" id="UP000515847"/>
    </source>
</evidence>
<dbReference type="GO" id="GO:0052856">
    <property type="term" value="F:NAD(P)HX epimerase activity"/>
    <property type="evidence" value="ECO:0007669"/>
    <property type="project" value="UniProtKB-UniRule"/>
</dbReference>
<feature type="binding site" evidence="17">
    <location>
        <position position="456"/>
    </location>
    <ligand>
        <name>AMP</name>
        <dbReference type="ChEBI" id="CHEBI:456215"/>
    </ligand>
</feature>
<accession>A0A7G6E3D6</accession>
<dbReference type="HAMAP" id="MF_01965">
    <property type="entry name" value="NADHX_dehydratase"/>
    <property type="match status" value="1"/>
</dbReference>
<feature type="binding site" evidence="18">
    <location>
        <position position="62"/>
    </location>
    <ligand>
        <name>K(+)</name>
        <dbReference type="ChEBI" id="CHEBI:29103"/>
    </ligand>
</feature>
<feature type="binding site" evidence="18">
    <location>
        <begin position="137"/>
        <end position="143"/>
    </location>
    <ligand>
        <name>(6S)-NADPHX</name>
        <dbReference type="ChEBI" id="CHEBI:64076"/>
    </ligand>
</feature>
<evidence type="ECO:0000256" key="15">
    <source>
        <dbReference type="ARBA" id="ARBA00048238"/>
    </source>
</evidence>
<dbReference type="GO" id="GO:0046496">
    <property type="term" value="P:nicotinamide nucleotide metabolic process"/>
    <property type="evidence" value="ECO:0007669"/>
    <property type="project" value="UniProtKB-UniRule"/>
</dbReference>
<dbReference type="InterPro" id="IPR029056">
    <property type="entry name" value="Ribokinase-like"/>
</dbReference>
<evidence type="ECO:0000256" key="17">
    <source>
        <dbReference type="HAMAP-Rule" id="MF_01965"/>
    </source>
</evidence>
<evidence type="ECO:0000313" key="22">
    <source>
        <dbReference type="EMBL" id="QNB46590.1"/>
    </source>
</evidence>
<dbReference type="InterPro" id="IPR004443">
    <property type="entry name" value="YjeF_N_dom"/>
</dbReference>
<evidence type="ECO:0000256" key="11">
    <source>
        <dbReference type="ARBA" id="ARBA00023235"/>
    </source>
</evidence>
<reference evidence="22 23" key="1">
    <citation type="journal article" date="2019" name="Front. Microbiol.">
        <title>Thermoanaerosceptrum fracticalcis gen. nov. sp. nov., a Novel Fumarate-Fermenting Microorganism From a Deep Fractured Carbonate Aquifer of the US Great Basin.</title>
        <authorList>
            <person name="Hamilton-Brehm S.D."/>
            <person name="Stewart L.E."/>
            <person name="Zavarin M."/>
            <person name="Caldwell M."/>
            <person name="Lawson P.A."/>
            <person name="Onstott T.C."/>
            <person name="Grzymski J."/>
            <person name="Neveux I."/>
            <person name="Lollar B.S."/>
            <person name="Russell C.E."/>
            <person name="Moser D.P."/>
        </authorList>
    </citation>
    <scope>NUCLEOTIDE SEQUENCE [LARGE SCALE GENOMIC DNA]</scope>
    <source>
        <strain evidence="22 23">DRI-13</strain>
    </source>
</reference>
<dbReference type="GO" id="GO:0005524">
    <property type="term" value="F:ATP binding"/>
    <property type="evidence" value="ECO:0007669"/>
    <property type="project" value="UniProtKB-UniRule"/>
</dbReference>
<dbReference type="NCBIfam" id="TIGR00196">
    <property type="entry name" value="yjeF_cterm"/>
    <property type="match status" value="1"/>
</dbReference>
<comment type="cofactor">
    <cofactor evidence="17">
        <name>Mg(2+)</name>
        <dbReference type="ChEBI" id="CHEBI:18420"/>
    </cofactor>
</comment>
<evidence type="ECO:0000256" key="7">
    <source>
        <dbReference type="ARBA" id="ARBA00022840"/>
    </source>
</evidence>
<feature type="domain" description="YjeF C-terminal" evidence="20">
    <location>
        <begin position="233"/>
        <end position="516"/>
    </location>
</feature>
<evidence type="ECO:0000256" key="18">
    <source>
        <dbReference type="HAMAP-Rule" id="MF_01966"/>
    </source>
</evidence>
<sequence length="518" mass="55082">MWMRIVTGSEMKLLDKWAVEERGIPTVLLMENAGNAIAQTVKQIFASVSGRYVIILVGKGNNGGDALVAARHLHQLGAEVKLFLLFPPEEFQGAVKTNWHFIESLDLKWHQLQDDHSFYLLKLSLNNCDLIIDGIFGTGFRGDPQGHVSRAIQVVNESSCPVLAIDVPSGLDADTGRVGDPCIKANYTVTFAWAKRGLVLYPGKHFVGKLVVADISLPQDALALLDKEEHYIDRELAKKLLPQRDWEGHKNSFGHVLVIAGSRGMTGAALLTSKAVLRAGAGLVTTCLPASLADLFDIAFPEGLTRGMAETRERTLAAAAWWEMSPLLANKKAVVFGPGLSTHPEIGDLLEKLLAESLVPLVIDADGLNVLAQDTGILKTAKIPVILTPHPGEMGRLLGVSAQEVQANRVETARLAADLFQSIIVLKGAATITVVPDGHIFINSSGGPSLATAGSGDVLAGVIASFLAQGLEPACAAMLGVYVHGLAGDLLAESKGIRGVLAGDIVETLPLALKTLKS</sequence>
<feature type="binding site" evidence="17">
    <location>
        <position position="457"/>
    </location>
    <ligand>
        <name>(6S)-NADPHX</name>
        <dbReference type="ChEBI" id="CHEBI:64076"/>
    </ligand>
</feature>
<evidence type="ECO:0000256" key="12">
    <source>
        <dbReference type="ARBA" id="ARBA00023239"/>
    </source>
</evidence>
<dbReference type="NCBIfam" id="TIGR00197">
    <property type="entry name" value="yjeF_nterm"/>
    <property type="match status" value="1"/>
</dbReference>
<dbReference type="CDD" id="cd01171">
    <property type="entry name" value="YXKO-related"/>
    <property type="match status" value="1"/>
</dbReference>
<dbReference type="GO" id="GO:0110051">
    <property type="term" value="P:metabolite repair"/>
    <property type="evidence" value="ECO:0007669"/>
    <property type="project" value="TreeGrafter"/>
</dbReference>
<evidence type="ECO:0000259" key="21">
    <source>
        <dbReference type="PROSITE" id="PS51385"/>
    </source>
</evidence>
<dbReference type="PANTHER" id="PTHR12592:SF0">
    <property type="entry name" value="ATP-DEPENDENT (S)-NAD(P)H-HYDRATE DEHYDRATASE"/>
    <property type="match status" value="1"/>
</dbReference>
<evidence type="ECO:0000256" key="2">
    <source>
        <dbReference type="ARBA" id="ARBA00000909"/>
    </source>
</evidence>
<comment type="function">
    <text evidence="14 19">Bifunctional enzyme that catalyzes the epimerization of the S- and R-forms of NAD(P)HX and the dehydration of the S-form of NAD(P)HX at the expense of ADP, which is converted to AMP. This allows the repair of both epimers of NAD(P)HX, a damaged form of NAD(P)H that is a result of enzymatic or heat-dependent hydration.</text>
</comment>
<keyword evidence="12 17" id="KW-0456">Lyase</keyword>
<organism evidence="22 23">
    <name type="scientific">Thermanaerosceptrum fracticalcis</name>
    <dbReference type="NCBI Taxonomy" id="1712410"/>
    <lineage>
        <taxon>Bacteria</taxon>
        <taxon>Bacillati</taxon>
        <taxon>Bacillota</taxon>
        <taxon>Clostridia</taxon>
        <taxon>Eubacteriales</taxon>
        <taxon>Peptococcaceae</taxon>
        <taxon>Thermanaerosceptrum</taxon>
    </lineage>
</organism>
<evidence type="ECO:0000256" key="16">
    <source>
        <dbReference type="ARBA" id="ARBA00049209"/>
    </source>
</evidence>
<keyword evidence="7 17" id="KW-0067">ATP-binding</keyword>
<evidence type="ECO:0000256" key="10">
    <source>
        <dbReference type="ARBA" id="ARBA00023027"/>
    </source>
</evidence>
<feature type="binding site" evidence="18">
    <location>
        <position position="166"/>
    </location>
    <ligand>
        <name>(6S)-NADPHX</name>
        <dbReference type="ChEBI" id="CHEBI:64076"/>
    </ligand>
</feature>
<dbReference type="PANTHER" id="PTHR12592">
    <property type="entry name" value="ATP-DEPENDENT (S)-NAD(P)H-HYDRATE DEHYDRATASE FAMILY MEMBER"/>
    <property type="match status" value="1"/>
</dbReference>
<comment type="subunit">
    <text evidence="17">Homotetramer.</text>
</comment>
<comment type="catalytic activity">
    <reaction evidence="15 17 19">
        <text>(6S)-NADHX + ADP = AMP + phosphate + NADH + H(+)</text>
        <dbReference type="Rhea" id="RHEA:32223"/>
        <dbReference type="ChEBI" id="CHEBI:15378"/>
        <dbReference type="ChEBI" id="CHEBI:43474"/>
        <dbReference type="ChEBI" id="CHEBI:57945"/>
        <dbReference type="ChEBI" id="CHEBI:64074"/>
        <dbReference type="ChEBI" id="CHEBI:456215"/>
        <dbReference type="ChEBI" id="CHEBI:456216"/>
        <dbReference type="EC" id="4.2.1.136"/>
    </reaction>
</comment>
<keyword evidence="9 18" id="KW-0630">Potassium</keyword>
<dbReference type="AlphaFoldDB" id="A0A7G6E3D6"/>
<dbReference type="SUPFAM" id="SSF53613">
    <property type="entry name" value="Ribokinase-like"/>
    <property type="match status" value="1"/>
</dbReference>
<comment type="similarity">
    <text evidence="17">Belongs to the NnrD/CARKD family.</text>
</comment>
<dbReference type="SUPFAM" id="SSF64153">
    <property type="entry name" value="YjeF N-terminal domain-like"/>
    <property type="match status" value="1"/>
</dbReference>
<comment type="function">
    <text evidence="18">Catalyzes the epimerization of the S- and R-forms of NAD(P)HX, a damaged form of NAD(P)H that is a result of enzymatic or heat-dependent hydration. This is a prerequisite for the S-specific NAD(P)H-hydrate dehydratase to allow the repair of both epimers of NAD(P)HX.</text>
</comment>
<keyword evidence="6 17" id="KW-0547">Nucleotide-binding</keyword>
<dbReference type="InterPro" id="IPR036652">
    <property type="entry name" value="YjeF_N_dom_sf"/>
</dbReference>
<dbReference type="HAMAP" id="MF_01966">
    <property type="entry name" value="NADHX_epimerase"/>
    <property type="match status" value="1"/>
</dbReference>
<evidence type="ECO:0000256" key="14">
    <source>
        <dbReference type="ARBA" id="ARBA00025153"/>
    </source>
</evidence>
<evidence type="ECO:0000256" key="4">
    <source>
        <dbReference type="ARBA" id="ARBA00009524"/>
    </source>
</evidence>
<keyword evidence="13" id="KW-0511">Multifunctional enzyme</keyword>
<dbReference type="PROSITE" id="PS51385">
    <property type="entry name" value="YJEF_N"/>
    <property type="match status" value="1"/>
</dbReference>
<dbReference type="InterPro" id="IPR000631">
    <property type="entry name" value="CARKD"/>
</dbReference>
<keyword evidence="10 17" id="KW-0520">NAD</keyword>
<comment type="catalytic activity">
    <reaction evidence="1 18 19">
        <text>(6R)-NADHX = (6S)-NADHX</text>
        <dbReference type="Rhea" id="RHEA:32215"/>
        <dbReference type="ChEBI" id="CHEBI:64074"/>
        <dbReference type="ChEBI" id="CHEBI:64075"/>
        <dbReference type="EC" id="5.1.99.6"/>
    </reaction>
</comment>
<keyword evidence="8 17" id="KW-0521">NADP</keyword>
<keyword evidence="5 18" id="KW-0479">Metal-binding</keyword>
<proteinExistence type="inferred from homology"/>
<evidence type="ECO:0000256" key="19">
    <source>
        <dbReference type="PIRNR" id="PIRNR017184"/>
    </source>
</evidence>
<comment type="function">
    <text evidence="17">Catalyzes the dehydration of the S-form of NAD(P)HX at the expense of ADP, which is converted to AMP. Together with NAD(P)HX epimerase, which catalyzes the epimerization of the S- and R-forms, the enzyme allows the repair of both epimers of NAD(P)HX, a damaged form of NAD(P)H that is a result of enzymatic or heat-dependent hydration.</text>
</comment>
<feature type="domain" description="YjeF N-terminal" evidence="21">
    <location>
        <begin position="11"/>
        <end position="223"/>
    </location>
</feature>
<evidence type="ECO:0000256" key="13">
    <source>
        <dbReference type="ARBA" id="ARBA00023268"/>
    </source>
</evidence>
<dbReference type="Gene3D" id="3.40.50.10260">
    <property type="entry name" value="YjeF N-terminal domain"/>
    <property type="match status" value="1"/>
</dbReference>
<evidence type="ECO:0000256" key="1">
    <source>
        <dbReference type="ARBA" id="ARBA00000013"/>
    </source>
</evidence>
<keyword evidence="11 18" id="KW-0413">Isomerase</keyword>
<evidence type="ECO:0000259" key="20">
    <source>
        <dbReference type="PROSITE" id="PS51383"/>
    </source>
</evidence>
<dbReference type="PROSITE" id="PS01050">
    <property type="entry name" value="YJEF_C_2"/>
    <property type="match status" value="1"/>
</dbReference>
<comment type="cofactor">
    <cofactor evidence="18 19">
        <name>K(+)</name>
        <dbReference type="ChEBI" id="CHEBI:29103"/>
    </cofactor>
    <text evidence="18 19">Binds 1 potassium ion per subunit.</text>
</comment>
<dbReference type="EMBL" id="CP045798">
    <property type="protein sequence ID" value="QNB46590.1"/>
    <property type="molecule type" value="Genomic_DNA"/>
</dbReference>
<comment type="similarity">
    <text evidence="18">Belongs to the NnrE/AIBP family.</text>
</comment>
<comment type="caution">
    <text evidence="17">Lacks conserved residue(s) required for the propagation of feature annotation.</text>
</comment>
<dbReference type="Gene3D" id="3.40.1190.20">
    <property type="match status" value="1"/>
</dbReference>
<feature type="binding site" evidence="18">
    <location>
        <position position="133"/>
    </location>
    <ligand>
        <name>K(+)</name>
        <dbReference type="ChEBI" id="CHEBI:29103"/>
    </ligand>
</feature>
<gene>
    <name evidence="18" type="primary">nnrE</name>
    <name evidence="17" type="synonym">nnrD</name>
    <name evidence="22" type="ORF">BR63_09895</name>
</gene>
<dbReference type="PROSITE" id="PS51383">
    <property type="entry name" value="YJEF_C_3"/>
    <property type="match status" value="1"/>
</dbReference>
<evidence type="ECO:0000256" key="9">
    <source>
        <dbReference type="ARBA" id="ARBA00022958"/>
    </source>
</evidence>
<feature type="binding site" evidence="17">
    <location>
        <position position="268"/>
    </location>
    <ligand>
        <name>(6S)-NADPHX</name>
        <dbReference type="ChEBI" id="CHEBI:64076"/>
    </ligand>
</feature>
<feature type="binding site" evidence="18">
    <location>
        <position position="169"/>
    </location>
    <ligand>
        <name>K(+)</name>
        <dbReference type="ChEBI" id="CHEBI:29103"/>
    </ligand>
</feature>
<dbReference type="InterPro" id="IPR030677">
    <property type="entry name" value="Nnr"/>
</dbReference>
<feature type="binding site" evidence="18">
    <location>
        <begin position="61"/>
        <end position="65"/>
    </location>
    <ligand>
        <name>(6S)-NADPHX</name>
        <dbReference type="ChEBI" id="CHEBI:64076"/>
    </ligand>
</feature>
<dbReference type="Proteomes" id="UP000515847">
    <property type="component" value="Chromosome"/>
</dbReference>
<comment type="catalytic activity">
    <reaction evidence="16 17 19">
        <text>(6S)-NADPHX + ADP = AMP + phosphate + NADPH + H(+)</text>
        <dbReference type="Rhea" id="RHEA:32235"/>
        <dbReference type="ChEBI" id="CHEBI:15378"/>
        <dbReference type="ChEBI" id="CHEBI:43474"/>
        <dbReference type="ChEBI" id="CHEBI:57783"/>
        <dbReference type="ChEBI" id="CHEBI:64076"/>
        <dbReference type="ChEBI" id="CHEBI:456215"/>
        <dbReference type="ChEBI" id="CHEBI:456216"/>
        <dbReference type="EC" id="4.2.1.136"/>
    </reaction>
</comment>
<protein>
    <recommendedName>
        <fullName evidence="19">Bifunctional NAD(P)H-hydrate repair enzyme</fullName>
    </recommendedName>
    <alternativeName>
        <fullName evidence="19">Nicotinamide nucleotide repair protein</fullName>
    </alternativeName>
    <domain>
        <recommendedName>
            <fullName evidence="19">ADP-dependent (S)-NAD(P)H-hydrate dehydratase</fullName>
            <ecNumber evidence="19">4.2.1.136</ecNumber>
        </recommendedName>
        <alternativeName>
            <fullName evidence="19">ADP-dependent NAD(P)HX dehydratase</fullName>
        </alternativeName>
    </domain>
    <domain>
        <recommendedName>
            <fullName evidence="19">NAD(P)H-hydrate epimerase</fullName>
            <ecNumber evidence="19">5.1.99.6</ecNumber>
        </recommendedName>
    </domain>
</protein>
<dbReference type="Pfam" id="PF03853">
    <property type="entry name" value="YjeF_N"/>
    <property type="match status" value="1"/>
</dbReference>
<comment type="similarity">
    <text evidence="3 19">In the N-terminal section; belongs to the NnrE/AIBP family.</text>
</comment>
<evidence type="ECO:0000256" key="8">
    <source>
        <dbReference type="ARBA" id="ARBA00022857"/>
    </source>
</evidence>
<dbReference type="Pfam" id="PF01256">
    <property type="entry name" value="Carb_kinase"/>
    <property type="match status" value="1"/>
</dbReference>
<evidence type="ECO:0000256" key="6">
    <source>
        <dbReference type="ARBA" id="ARBA00022741"/>
    </source>
</evidence>
<feature type="binding site" evidence="17">
    <location>
        <position position="339"/>
    </location>
    <ligand>
        <name>(6S)-NADPHX</name>
        <dbReference type="ChEBI" id="CHEBI:64076"/>
    </ligand>
</feature>
<evidence type="ECO:0000256" key="5">
    <source>
        <dbReference type="ARBA" id="ARBA00022723"/>
    </source>
</evidence>
<dbReference type="KEGG" id="tfr:BR63_09895"/>
<evidence type="ECO:0000256" key="3">
    <source>
        <dbReference type="ARBA" id="ARBA00006001"/>
    </source>
</evidence>
<dbReference type="InterPro" id="IPR017953">
    <property type="entry name" value="Carbohydrate_kinase_pred_CS"/>
</dbReference>
<feature type="binding site" evidence="17">
    <location>
        <position position="390"/>
    </location>
    <ligand>
        <name>(6S)-NADPHX</name>
        <dbReference type="ChEBI" id="CHEBI:64076"/>
    </ligand>
</feature>
<dbReference type="GO" id="GO:0046872">
    <property type="term" value="F:metal ion binding"/>
    <property type="evidence" value="ECO:0007669"/>
    <property type="project" value="UniProtKB-UniRule"/>
</dbReference>
<keyword evidence="23" id="KW-1185">Reference proteome</keyword>
<dbReference type="EC" id="5.1.99.6" evidence="19"/>
<dbReference type="GO" id="GO:0052855">
    <property type="term" value="F:ADP-dependent NAD(P)H-hydrate dehydratase activity"/>
    <property type="evidence" value="ECO:0007669"/>
    <property type="project" value="UniProtKB-UniRule"/>
</dbReference>
<comment type="similarity">
    <text evidence="4 19">In the C-terminal section; belongs to the NnrD/CARKD family.</text>
</comment>
<dbReference type="EC" id="4.2.1.136" evidence="19"/>
<name>A0A7G6E3D6_THEFR</name>
<dbReference type="PIRSF" id="PIRSF017184">
    <property type="entry name" value="Nnr"/>
    <property type="match status" value="1"/>
</dbReference>
<comment type="catalytic activity">
    <reaction evidence="2 18 19">
        <text>(6R)-NADPHX = (6S)-NADPHX</text>
        <dbReference type="Rhea" id="RHEA:32227"/>
        <dbReference type="ChEBI" id="CHEBI:64076"/>
        <dbReference type="ChEBI" id="CHEBI:64077"/>
        <dbReference type="EC" id="5.1.99.6"/>
    </reaction>
</comment>